<reference evidence="6" key="1">
    <citation type="journal article" date="2011" name="J. Bacteriol.">
        <title>Complete genome sequence of NBRC 3288, a unique cellulose-nonproducing strain of Gluconacetobacter xylinus isolated from vinegar.</title>
        <authorList>
            <person name="Ogino H."/>
            <person name="Azuma Y."/>
            <person name="Hosoyama A."/>
            <person name="Nakazawa H."/>
            <person name="Matsutani M."/>
            <person name="Hasegawa A."/>
            <person name="Otsuyama K."/>
            <person name="Matsushita K."/>
            <person name="Fujita N."/>
            <person name="Shirai M."/>
        </authorList>
    </citation>
    <scope>NUCLEOTIDE SEQUENCE [LARGE SCALE GENOMIC DNA]</scope>
    <source>
        <strain evidence="6">NBRC 3288 / BCRC 11682 / LMG 1693</strain>
    </source>
</reference>
<keyword evidence="1" id="KW-0732">Signal</keyword>
<dbReference type="GO" id="GO:0042597">
    <property type="term" value="C:periplasmic space"/>
    <property type="evidence" value="ECO:0007669"/>
    <property type="project" value="InterPro"/>
</dbReference>
<dbReference type="SUPFAM" id="SSF81296">
    <property type="entry name" value="E set domains"/>
    <property type="match status" value="1"/>
</dbReference>
<dbReference type="InterPro" id="IPR014756">
    <property type="entry name" value="Ig_E-set"/>
</dbReference>
<dbReference type="GO" id="GO:0046688">
    <property type="term" value="P:response to copper ion"/>
    <property type="evidence" value="ECO:0007669"/>
    <property type="project" value="InterPro"/>
</dbReference>
<dbReference type="GO" id="GO:0005507">
    <property type="term" value="F:copper ion binding"/>
    <property type="evidence" value="ECO:0007669"/>
    <property type="project" value="InterPro"/>
</dbReference>
<protein>
    <recommendedName>
        <fullName evidence="4">CopC domain-containing protein</fullName>
    </recommendedName>
</protein>
<evidence type="ECO:0000256" key="2">
    <source>
        <dbReference type="ARBA" id="ARBA00023008"/>
    </source>
</evidence>
<feature type="domain" description="CopC" evidence="4">
    <location>
        <begin position="54"/>
        <end position="145"/>
    </location>
</feature>
<accession>G2I085</accession>
<proteinExistence type="predicted"/>
<dbReference type="EMBL" id="AP012159">
    <property type="protein sequence ID" value="BAK84343.1"/>
    <property type="molecule type" value="Genomic_DNA"/>
</dbReference>
<sequence length="170" mass="17243">MKVLPPCAYRENTGGSPTHARGVPPVSFSTVLRSCCVFVTVLGGLAARADAAPVLVHAEPAAGQLVPAGNVALKLSFNSVIDPFRARLLLLGPSGVPQLLPASPTDDEQHGLATTVALAPGHYVLHWRMRGQAGDPAQGTLPFDVGAAPGTTALPASASSSPVAASVVKK</sequence>
<evidence type="ECO:0000313" key="6">
    <source>
        <dbReference type="Proteomes" id="UP000009044"/>
    </source>
</evidence>
<dbReference type="InterPro" id="IPR007348">
    <property type="entry name" value="CopC_dom"/>
</dbReference>
<dbReference type="Gene3D" id="2.60.40.1220">
    <property type="match status" value="1"/>
</dbReference>
<dbReference type="PATRIC" id="fig|634177.7.peg.2193"/>
<evidence type="ECO:0000256" key="1">
    <source>
        <dbReference type="ARBA" id="ARBA00022729"/>
    </source>
</evidence>
<gene>
    <name evidence="5" type="ordered locus">GLX_19310</name>
</gene>
<feature type="region of interest" description="Disordered" evidence="3">
    <location>
        <begin position="151"/>
        <end position="170"/>
    </location>
</feature>
<evidence type="ECO:0000313" key="5">
    <source>
        <dbReference type="EMBL" id="BAK84343.1"/>
    </source>
</evidence>
<keyword evidence="2" id="KW-0186">Copper</keyword>
<organism evidence="5 6">
    <name type="scientific">Komagataeibacter medellinensis (strain NBRC 3288 / BCRC 11682 / LMG 1693 / Kondo 51)</name>
    <name type="common">Gluconacetobacter medellinensis</name>
    <dbReference type="NCBI Taxonomy" id="634177"/>
    <lineage>
        <taxon>Bacteria</taxon>
        <taxon>Pseudomonadati</taxon>
        <taxon>Pseudomonadota</taxon>
        <taxon>Alphaproteobacteria</taxon>
        <taxon>Acetobacterales</taxon>
        <taxon>Acetobacteraceae</taxon>
        <taxon>Komagataeibacter</taxon>
    </lineage>
</organism>
<dbReference type="Proteomes" id="UP000009044">
    <property type="component" value="Chromosome"/>
</dbReference>
<name>G2I085_KOMMN</name>
<dbReference type="STRING" id="634177.GLX_19310"/>
<evidence type="ECO:0000259" key="4">
    <source>
        <dbReference type="Pfam" id="PF04234"/>
    </source>
</evidence>
<dbReference type="AlphaFoldDB" id="G2I085"/>
<dbReference type="InterPro" id="IPR014755">
    <property type="entry name" value="Cu-Rt/internalin_Ig-like"/>
</dbReference>
<dbReference type="eggNOG" id="COG2372">
    <property type="taxonomic scope" value="Bacteria"/>
</dbReference>
<dbReference type="KEGG" id="gxy:GLX_19310"/>
<dbReference type="HOGENOM" id="CLU_140951_0_0_5"/>
<evidence type="ECO:0000256" key="3">
    <source>
        <dbReference type="SAM" id="MobiDB-lite"/>
    </source>
</evidence>
<dbReference type="Pfam" id="PF04234">
    <property type="entry name" value="CopC"/>
    <property type="match status" value="1"/>
</dbReference>